<dbReference type="InterPro" id="IPR036628">
    <property type="entry name" value="Clp_N_dom_sf"/>
</dbReference>
<dbReference type="GO" id="GO:0008233">
    <property type="term" value="F:peptidase activity"/>
    <property type="evidence" value="ECO:0007669"/>
    <property type="project" value="UniProtKB-KW"/>
</dbReference>
<name>A0A1H3N3C1_9PSEU</name>
<protein>
    <submittedName>
        <fullName evidence="3">ATP-dependent Clp protease ATP-binding subunit ClpC</fullName>
    </submittedName>
</protein>
<evidence type="ECO:0000313" key="3">
    <source>
        <dbReference type="EMBL" id="SDY83200.1"/>
    </source>
</evidence>
<gene>
    <name evidence="3" type="ORF">SAMN05421504_107108</name>
</gene>
<proteinExistence type="predicted"/>
<dbReference type="AlphaFoldDB" id="A0A1H3N3C1"/>
<sequence>MFHKFTESARKVVAGAQDETRKLGHQRIGNEHLFLAALSQYELGIDIDEARQVVQRLVPADQEPGQGHVPFSTEAKGVLEQGLYEATGTGHKLISGGHLLLATIADPGTVASRALGELNVPVADFRDRVIATTLGD</sequence>
<dbReference type="STRING" id="589385.SAMN05421504_107108"/>
<keyword evidence="3" id="KW-0645">Protease</keyword>
<dbReference type="EMBL" id="FNON01000007">
    <property type="protein sequence ID" value="SDY83200.1"/>
    <property type="molecule type" value="Genomic_DNA"/>
</dbReference>
<dbReference type="Pfam" id="PF02861">
    <property type="entry name" value="Clp_N"/>
    <property type="match status" value="1"/>
</dbReference>
<keyword evidence="3" id="KW-0067">ATP-binding</keyword>
<keyword evidence="1" id="KW-0677">Repeat</keyword>
<keyword evidence="4" id="KW-1185">Reference proteome</keyword>
<evidence type="ECO:0000256" key="1">
    <source>
        <dbReference type="PROSITE-ProRule" id="PRU01251"/>
    </source>
</evidence>
<dbReference type="RefSeq" id="WP_091294470.1">
    <property type="nucleotide sequence ID" value="NZ_FNON01000007.1"/>
</dbReference>
<dbReference type="OrthoDB" id="3628183at2"/>
<dbReference type="GO" id="GO:0006508">
    <property type="term" value="P:proteolysis"/>
    <property type="evidence" value="ECO:0007669"/>
    <property type="project" value="UniProtKB-KW"/>
</dbReference>
<dbReference type="GO" id="GO:0005524">
    <property type="term" value="F:ATP binding"/>
    <property type="evidence" value="ECO:0007669"/>
    <property type="project" value="UniProtKB-KW"/>
</dbReference>
<evidence type="ECO:0000259" key="2">
    <source>
        <dbReference type="PROSITE" id="PS51903"/>
    </source>
</evidence>
<reference evidence="3 4" key="1">
    <citation type="submission" date="2016-10" db="EMBL/GenBank/DDBJ databases">
        <authorList>
            <person name="de Groot N.N."/>
        </authorList>
    </citation>
    <scope>NUCLEOTIDE SEQUENCE [LARGE SCALE GENOMIC DNA]</scope>
    <source>
        <strain evidence="3 4">CPCC 202699</strain>
    </source>
</reference>
<dbReference type="InterPro" id="IPR004176">
    <property type="entry name" value="Clp_R_N"/>
</dbReference>
<dbReference type="Proteomes" id="UP000199515">
    <property type="component" value="Unassembled WGS sequence"/>
</dbReference>
<dbReference type="PROSITE" id="PS51903">
    <property type="entry name" value="CLP_R"/>
    <property type="match status" value="1"/>
</dbReference>
<accession>A0A1H3N3C1</accession>
<evidence type="ECO:0000313" key="4">
    <source>
        <dbReference type="Proteomes" id="UP000199515"/>
    </source>
</evidence>
<feature type="domain" description="Clp R" evidence="2">
    <location>
        <begin position="2"/>
        <end position="136"/>
    </location>
</feature>
<dbReference type="SUPFAM" id="SSF81923">
    <property type="entry name" value="Double Clp-N motif"/>
    <property type="match status" value="1"/>
</dbReference>
<keyword evidence="3" id="KW-0378">Hydrolase</keyword>
<organism evidence="3 4">
    <name type="scientific">Amycolatopsis xylanica</name>
    <dbReference type="NCBI Taxonomy" id="589385"/>
    <lineage>
        <taxon>Bacteria</taxon>
        <taxon>Bacillati</taxon>
        <taxon>Actinomycetota</taxon>
        <taxon>Actinomycetes</taxon>
        <taxon>Pseudonocardiales</taxon>
        <taxon>Pseudonocardiaceae</taxon>
        <taxon>Amycolatopsis</taxon>
    </lineage>
</organism>
<keyword evidence="3" id="KW-0547">Nucleotide-binding</keyword>
<dbReference type="Gene3D" id="1.10.1780.10">
    <property type="entry name" value="Clp, N-terminal domain"/>
    <property type="match status" value="1"/>
</dbReference>